<dbReference type="EMBL" id="VSSQ01001594">
    <property type="protein sequence ID" value="MPM09636.1"/>
    <property type="molecule type" value="Genomic_DNA"/>
</dbReference>
<sequence>MNGFIYNERYITRLQSHLSQRKSKYITYPKFLFLCGRGINPLAGFAYEGSNRDNLDKFVAKVSHNFVYTFLSEKLWDDNIFPQIDLLTFEEFLVDISDLIVIFVESPGTFCELGAFSTADKSFLEKTVIVVDELYEHGDSFVIKGPVTKAKRKNSRVIFAQLESRATLSSFELRELIQKQVNDWRSPHHPCNLFQINLDSSRVKLKPFIYELLELLRYVQPILEGDLIQLYKKIKNFNSFNFVQDNDKPYSQEIKPAFIFKILITIGILEKTASGYLVISDYRKAQSFMFDATALQQEKLRNQILCRKYHYKDLV</sequence>
<evidence type="ECO:0000313" key="1">
    <source>
        <dbReference type="EMBL" id="MPM09636.1"/>
    </source>
</evidence>
<comment type="caution">
    <text evidence="1">The sequence shown here is derived from an EMBL/GenBank/DDBJ whole genome shotgun (WGS) entry which is preliminary data.</text>
</comment>
<proteinExistence type="predicted"/>
<accession>A0A644X0F5</accession>
<protein>
    <submittedName>
        <fullName evidence="1">Uncharacterized protein</fullName>
    </submittedName>
</protein>
<gene>
    <name evidence="1" type="ORF">SDC9_55958</name>
</gene>
<dbReference type="AlphaFoldDB" id="A0A644X0F5"/>
<reference evidence="1" key="1">
    <citation type="submission" date="2019-08" db="EMBL/GenBank/DDBJ databases">
        <authorList>
            <person name="Kucharzyk K."/>
            <person name="Murdoch R.W."/>
            <person name="Higgins S."/>
            <person name="Loffler F."/>
        </authorList>
    </citation>
    <scope>NUCLEOTIDE SEQUENCE</scope>
</reference>
<dbReference type="InterPro" id="IPR049725">
    <property type="entry name" value="STM3845-like"/>
</dbReference>
<organism evidence="1">
    <name type="scientific">bioreactor metagenome</name>
    <dbReference type="NCBI Taxonomy" id="1076179"/>
    <lineage>
        <taxon>unclassified sequences</taxon>
        <taxon>metagenomes</taxon>
        <taxon>ecological metagenomes</taxon>
    </lineage>
</organism>
<name>A0A644X0F5_9ZZZZ</name>
<dbReference type="NCBIfam" id="NF038232">
    <property type="entry name" value="STM3845_fam"/>
    <property type="match status" value="1"/>
</dbReference>